<dbReference type="InterPro" id="IPR036291">
    <property type="entry name" value="NAD(P)-bd_dom_sf"/>
</dbReference>
<dbReference type="AlphaFoldDB" id="A0A5J5G9I5"/>
<accession>A0A5J5G9I5</accession>
<dbReference type="SUPFAM" id="SSF51735">
    <property type="entry name" value="NAD(P)-binding Rossmann-fold domains"/>
    <property type="match status" value="1"/>
</dbReference>
<dbReference type="Gene3D" id="3.40.50.720">
    <property type="entry name" value="NAD(P)-binding Rossmann-like Domain"/>
    <property type="match status" value="1"/>
</dbReference>
<evidence type="ECO:0000313" key="2">
    <source>
        <dbReference type="EMBL" id="KAA9004688.1"/>
    </source>
</evidence>
<organism evidence="2 3">
    <name type="scientific">Paenibacillus spiritus</name>
    <dbReference type="NCBI Taxonomy" id="2496557"/>
    <lineage>
        <taxon>Bacteria</taxon>
        <taxon>Bacillati</taxon>
        <taxon>Bacillota</taxon>
        <taxon>Bacilli</taxon>
        <taxon>Bacillales</taxon>
        <taxon>Paenibacillaceae</taxon>
        <taxon>Paenibacillus</taxon>
    </lineage>
</organism>
<gene>
    <name evidence="2" type="ORF">F4V43_10210</name>
</gene>
<dbReference type="RefSeq" id="WP_150458150.1">
    <property type="nucleotide sequence ID" value="NZ_VYKK01000013.1"/>
</dbReference>
<proteinExistence type="predicted"/>
<keyword evidence="3" id="KW-1185">Reference proteome</keyword>
<dbReference type="OrthoDB" id="9772350at2"/>
<dbReference type="Proteomes" id="UP000367750">
    <property type="component" value="Unassembled WGS sequence"/>
</dbReference>
<comment type="caution">
    <text evidence="2">The sequence shown here is derived from an EMBL/GenBank/DDBJ whole genome shotgun (WGS) entry which is preliminary data.</text>
</comment>
<protein>
    <submittedName>
        <fullName evidence="2">Gfo/Idh/MocA family oxidoreductase</fullName>
    </submittedName>
</protein>
<dbReference type="GO" id="GO:0000166">
    <property type="term" value="F:nucleotide binding"/>
    <property type="evidence" value="ECO:0007669"/>
    <property type="project" value="InterPro"/>
</dbReference>
<reference evidence="2 3" key="1">
    <citation type="submission" date="2019-09" db="EMBL/GenBank/DDBJ databases">
        <title>Bacillus ochoae sp. nov., Paenibacillus whitsoniae sp. nov., Paenibacillus spiritus sp. nov. Isolated from the Mars Exploration Rover during spacecraft assembly.</title>
        <authorList>
            <person name="Seuylemezian A."/>
            <person name="Vaishampayan P."/>
        </authorList>
    </citation>
    <scope>NUCLEOTIDE SEQUENCE [LARGE SCALE GENOMIC DNA]</scope>
    <source>
        <strain evidence="2 3">MER_111</strain>
    </source>
</reference>
<evidence type="ECO:0000259" key="1">
    <source>
        <dbReference type="Pfam" id="PF01408"/>
    </source>
</evidence>
<feature type="domain" description="Gfo/Idh/MocA-like oxidoreductase N-terminal" evidence="1">
    <location>
        <begin position="6"/>
        <end position="112"/>
    </location>
</feature>
<sequence>MNRTVFGIIGGGWRAEFYMRIARALPGHFAVGAALLREPAKARAFTERWGVPAVSELSAYLERAGAAGCAFSVVCVSRDASGGLLAALAEAGHPALAETPPAPDLAGLLELWSRTGPAARIQVAEQYAYQPMHAARLALAGSGRLGAVTQAQISAAHDYHGVSLIRRLLGIGFEDAEIRAREFAFPLIQGPDRSGPPRSETQVLSKQLLATLDFGDRLGVYDFAKDQYFSWVRGNRMLIRGDRGEITDERAVWLEAFDAPAYAELRRIDAGHGGNLEGFFLQGIVGGSEWLYRNPFGPARLSDDELAVAESLRRMASYTAGGPPFYSLAEGCQDQYLALAMRRAAAEDRAVITARQPWAEPPSR</sequence>
<dbReference type="EMBL" id="VYKK01000013">
    <property type="protein sequence ID" value="KAA9004688.1"/>
    <property type="molecule type" value="Genomic_DNA"/>
</dbReference>
<dbReference type="Pfam" id="PF01408">
    <property type="entry name" value="GFO_IDH_MocA"/>
    <property type="match status" value="1"/>
</dbReference>
<name>A0A5J5G9I5_9BACL</name>
<dbReference type="InterPro" id="IPR000683">
    <property type="entry name" value="Gfo/Idh/MocA-like_OxRdtase_N"/>
</dbReference>
<evidence type="ECO:0000313" key="3">
    <source>
        <dbReference type="Proteomes" id="UP000367750"/>
    </source>
</evidence>